<organism evidence="5 6">
    <name type="scientific">Alicyclobacillus vulcanalis</name>
    <dbReference type="NCBI Taxonomy" id="252246"/>
    <lineage>
        <taxon>Bacteria</taxon>
        <taxon>Bacillati</taxon>
        <taxon>Bacillota</taxon>
        <taxon>Bacilli</taxon>
        <taxon>Bacillales</taxon>
        <taxon>Alicyclobacillaceae</taxon>
        <taxon>Alicyclobacillus</taxon>
    </lineage>
</organism>
<evidence type="ECO:0000313" key="6">
    <source>
        <dbReference type="Proteomes" id="UP000186156"/>
    </source>
</evidence>
<dbReference type="PANTHER" id="PTHR30146:SF109">
    <property type="entry name" value="HTH-TYPE TRANSCRIPTIONAL REGULATOR GALS"/>
    <property type="match status" value="1"/>
</dbReference>
<gene>
    <name evidence="5" type="ORF">SAMN05421799_11172</name>
</gene>
<dbReference type="GO" id="GO:0000976">
    <property type="term" value="F:transcription cis-regulatory region binding"/>
    <property type="evidence" value="ECO:0007669"/>
    <property type="project" value="TreeGrafter"/>
</dbReference>
<keyword evidence="6" id="KW-1185">Reference proteome</keyword>
<dbReference type="PANTHER" id="PTHR30146">
    <property type="entry name" value="LACI-RELATED TRANSCRIPTIONAL REPRESSOR"/>
    <property type="match status" value="1"/>
</dbReference>
<dbReference type="AlphaFoldDB" id="A0A1N7P553"/>
<evidence type="ECO:0000259" key="4">
    <source>
        <dbReference type="PROSITE" id="PS50932"/>
    </source>
</evidence>
<keyword evidence="2" id="KW-0238">DNA-binding</keyword>
<proteinExistence type="predicted"/>
<dbReference type="InterPro" id="IPR046335">
    <property type="entry name" value="LacI/GalR-like_sensor"/>
</dbReference>
<dbReference type="InterPro" id="IPR000843">
    <property type="entry name" value="HTH_LacI"/>
</dbReference>
<dbReference type="InterPro" id="IPR028082">
    <property type="entry name" value="Peripla_BP_I"/>
</dbReference>
<dbReference type="SUPFAM" id="SSF53822">
    <property type="entry name" value="Periplasmic binding protein-like I"/>
    <property type="match status" value="1"/>
</dbReference>
<dbReference type="GO" id="GO:0003700">
    <property type="term" value="F:DNA-binding transcription factor activity"/>
    <property type="evidence" value="ECO:0007669"/>
    <property type="project" value="TreeGrafter"/>
</dbReference>
<dbReference type="Pfam" id="PF13377">
    <property type="entry name" value="Peripla_BP_3"/>
    <property type="match status" value="1"/>
</dbReference>
<dbReference type="EMBL" id="FTOO01000011">
    <property type="protein sequence ID" value="SIT05733.1"/>
    <property type="molecule type" value="Genomic_DNA"/>
</dbReference>
<evidence type="ECO:0000256" key="3">
    <source>
        <dbReference type="ARBA" id="ARBA00023163"/>
    </source>
</evidence>
<evidence type="ECO:0000313" key="5">
    <source>
        <dbReference type="EMBL" id="SIT05733.1"/>
    </source>
</evidence>
<sequence>MKELHYQPNRIARGLVSRRTSTIGLLIPDVANPFFSEMARGVEDAAIAKGYSVLLCNSDWNPEREQMYIELLKGRWVDGIVVVGSRSQASAIEASVGDTPLVIVDRRSSEFKWSVWTDNCQGAVLAVEHLLAMGCTNIVHIAGPNDSPSAQERRKGYEQAMSRAGLAGKVYEGDFRFASGFHIATMILEGSERPDGIFAANDLMAIGALQAAAKLGIEVPRDVAVVGYDNIPTAGYVSPSLTTIEQPSYEMGASAFELLFEQLTDDSVQGVRKAKFEPRLVVRHSSVKKRSSE</sequence>
<accession>A0A1N7P553</accession>
<protein>
    <submittedName>
        <fullName evidence="5">Transcriptional regulator, LacI family</fullName>
    </submittedName>
</protein>
<feature type="domain" description="HTH lacI-type" evidence="4">
    <location>
        <begin position="1"/>
        <end position="17"/>
    </location>
</feature>
<dbReference type="Proteomes" id="UP000186156">
    <property type="component" value="Unassembled WGS sequence"/>
</dbReference>
<keyword evidence="1" id="KW-0805">Transcription regulation</keyword>
<keyword evidence="3" id="KW-0804">Transcription</keyword>
<dbReference type="Gene3D" id="3.40.50.2300">
    <property type="match status" value="2"/>
</dbReference>
<name>A0A1N7P553_9BACL</name>
<dbReference type="CDD" id="cd06267">
    <property type="entry name" value="PBP1_LacI_sugar_binding-like"/>
    <property type="match status" value="1"/>
</dbReference>
<evidence type="ECO:0000256" key="2">
    <source>
        <dbReference type="ARBA" id="ARBA00023125"/>
    </source>
</evidence>
<reference evidence="6" key="1">
    <citation type="submission" date="2017-01" db="EMBL/GenBank/DDBJ databases">
        <authorList>
            <person name="Varghese N."/>
            <person name="Submissions S."/>
        </authorList>
    </citation>
    <scope>NUCLEOTIDE SEQUENCE [LARGE SCALE GENOMIC DNA]</scope>
    <source>
        <strain evidence="6">DSM 16176</strain>
    </source>
</reference>
<dbReference type="PROSITE" id="PS50932">
    <property type="entry name" value="HTH_LACI_2"/>
    <property type="match status" value="1"/>
</dbReference>
<dbReference type="STRING" id="252246.SAMN05421799_11172"/>
<evidence type="ECO:0000256" key="1">
    <source>
        <dbReference type="ARBA" id="ARBA00023015"/>
    </source>
</evidence>